<evidence type="ECO:0000259" key="1">
    <source>
        <dbReference type="Pfam" id="PF14280"/>
    </source>
</evidence>
<sequence>MLRITEGTRRTREHILADLSIVHAESMIIPQGHVVERLSNDYGYDLRLITFTETGFLEPDHILIQVKATDNPKFLADRSAIAFELERKHLWTWSRELSPIILILYDASESRAYWLQLTRPELRMLAQTNQATCTVHLPTNQIFDPDAVETIRQIKNDLVAFYERQTTHG</sequence>
<dbReference type="AlphaFoldDB" id="A0A7W9SN95"/>
<feature type="domain" description="DUF4365" evidence="1">
    <location>
        <begin position="32"/>
        <end position="153"/>
    </location>
</feature>
<accession>A0A7W9SN95</accession>
<dbReference type="InterPro" id="IPR025375">
    <property type="entry name" value="DUF4365"/>
</dbReference>
<proteinExistence type="predicted"/>
<gene>
    <name evidence="2" type="ORF">HNQ39_001046</name>
</gene>
<dbReference type="EMBL" id="JACHGW010000001">
    <property type="protein sequence ID" value="MBB6049284.1"/>
    <property type="molecule type" value="Genomic_DNA"/>
</dbReference>
<organism evidence="2 3">
    <name type="scientific">Armatimonas rosea</name>
    <dbReference type="NCBI Taxonomy" id="685828"/>
    <lineage>
        <taxon>Bacteria</taxon>
        <taxon>Bacillati</taxon>
        <taxon>Armatimonadota</taxon>
        <taxon>Armatimonadia</taxon>
        <taxon>Armatimonadales</taxon>
        <taxon>Armatimonadaceae</taxon>
        <taxon>Armatimonas</taxon>
    </lineage>
</organism>
<keyword evidence="3" id="KW-1185">Reference proteome</keyword>
<dbReference type="Proteomes" id="UP000520814">
    <property type="component" value="Unassembled WGS sequence"/>
</dbReference>
<dbReference type="Pfam" id="PF14280">
    <property type="entry name" value="DUF4365"/>
    <property type="match status" value="1"/>
</dbReference>
<evidence type="ECO:0000313" key="3">
    <source>
        <dbReference type="Proteomes" id="UP000520814"/>
    </source>
</evidence>
<dbReference type="RefSeq" id="WP_184192895.1">
    <property type="nucleotide sequence ID" value="NZ_JACHGW010000001.1"/>
</dbReference>
<evidence type="ECO:0000313" key="2">
    <source>
        <dbReference type="EMBL" id="MBB6049284.1"/>
    </source>
</evidence>
<protein>
    <recommendedName>
        <fullName evidence="1">DUF4365 domain-containing protein</fullName>
    </recommendedName>
</protein>
<comment type="caution">
    <text evidence="2">The sequence shown here is derived from an EMBL/GenBank/DDBJ whole genome shotgun (WGS) entry which is preliminary data.</text>
</comment>
<name>A0A7W9SN95_ARMRO</name>
<reference evidence="2 3" key="1">
    <citation type="submission" date="2020-08" db="EMBL/GenBank/DDBJ databases">
        <title>Genomic Encyclopedia of Type Strains, Phase IV (KMG-IV): sequencing the most valuable type-strain genomes for metagenomic binning, comparative biology and taxonomic classification.</title>
        <authorList>
            <person name="Goeker M."/>
        </authorList>
    </citation>
    <scope>NUCLEOTIDE SEQUENCE [LARGE SCALE GENOMIC DNA]</scope>
    <source>
        <strain evidence="2 3">DSM 23562</strain>
    </source>
</reference>